<evidence type="ECO:0000256" key="2">
    <source>
        <dbReference type="ARBA" id="ARBA00004978"/>
    </source>
</evidence>
<dbReference type="InterPro" id="IPR016181">
    <property type="entry name" value="Acyl_CoA_acyltransferase"/>
</dbReference>
<evidence type="ECO:0000313" key="13">
    <source>
        <dbReference type="Proteomes" id="UP000636793"/>
    </source>
</evidence>
<evidence type="ECO:0000256" key="7">
    <source>
        <dbReference type="ARBA" id="ARBA00023315"/>
    </source>
</evidence>
<gene>
    <name evidence="9" type="primary">ectA</name>
    <name evidence="12" type="ORF">GCM10011492_24820</name>
</gene>
<comment type="function">
    <text evidence="1 9">Catalyzes the acetylation of L-2,4-diaminobutyrate (DABA) to gamma-N-acetyl-alpha,gamma-diaminobutyric acid (ADABA) with acetyl coenzyme A.</text>
</comment>
<keyword evidence="13" id="KW-1185">Reference proteome</keyword>
<dbReference type="CDD" id="cd04301">
    <property type="entry name" value="NAT_SF"/>
    <property type="match status" value="1"/>
</dbReference>
<evidence type="ECO:0000256" key="3">
    <source>
        <dbReference type="ARBA" id="ARBA00010712"/>
    </source>
</evidence>
<evidence type="ECO:0000256" key="5">
    <source>
        <dbReference type="ARBA" id="ARBA00017935"/>
    </source>
</evidence>
<dbReference type="EMBL" id="BMHI01000004">
    <property type="protein sequence ID" value="GGB33256.1"/>
    <property type="molecule type" value="Genomic_DNA"/>
</dbReference>
<dbReference type="EC" id="2.3.1.178" evidence="4 9"/>
<dbReference type="InterPro" id="IPR012772">
    <property type="entry name" value="Ectoine_EctA"/>
</dbReference>
<evidence type="ECO:0000256" key="10">
    <source>
        <dbReference type="SAM" id="MobiDB-lite"/>
    </source>
</evidence>
<protein>
    <recommendedName>
        <fullName evidence="5 9">L-2,4-diaminobutyric acid acetyltransferase</fullName>
        <shortName evidence="9">DABA acetyltransferase</shortName>
        <ecNumber evidence="4 9">2.3.1.178</ecNumber>
    </recommendedName>
</protein>
<feature type="region of interest" description="Disordered" evidence="10">
    <location>
        <begin position="1"/>
        <end position="35"/>
    </location>
</feature>
<reference evidence="12" key="1">
    <citation type="journal article" date="2014" name="Int. J. Syst. Evol. Microbiol.">
        <title>Complete genome sequence of Corynebacterium casei LMG S-19264T (=DSM 44701T), isolated from a smear-ripened cheese.</title>
        <authorList>
            <consortium name="US DOE Joint Genome Institute (JGI-PGF)"/>
            <person name="Walter F."/>
            <person name="Albersmeier A."/>
            <person name="Kalinowski J."/>
            <person name="Ruckert C."/>
        </authorList>
    </citation>
    <scope>NUCLEOTIDE SEQUENCE</scope>
    <source>
        <strain evidence="12">CGMCC 1.15085</strain>
    </source>
</reference>
<evidence type="ECO:0000256" key="6">
    <source>
        <dbReference type="ARBA" id="ARBA00022679"/>
    </source>
</evidence>
<name>A0A916T691_9MICO</name>
<dbReference type="InterPro" id="IPR000182">
    <property type="entry name" value="GNAT_dom"/>
</dbReference>
<comment type="similarity">
    <text evidence="3 9">Belongs to the acetyltransferase family. EctA subfamily.</text>
</comment>
<evidence type="ECO:0000256" key="9">
    <source>
        <dbReference type="RuleBase" id="RU365045"/>
    </source>
</evidence>
<organism evidence="12 13">
    <name type="scientific">Flexivirga endophytica</name>
    <dbReference type="NCBI Taxonomy" id="1849103"/>
    <lineage>
        <taxon>Bacteria</taxon>
        <taxon>Bacillati</taxon>
        <taxon>Actinomycetota</taxon>
        <taxon>Actinomycetes</taxon>
        <taxon>Micrococcales</taxon>
        <taxon>Dermacoccaceae</taxon>
        <taxon>Flexivirga</taxon>
    </lineage>
</organism>
<feature type="domain" description="N-acetyltransferase" evidence="11">
    <location>
        <begin position="35"/>
        <end position="188"/>
    </location>
</feature>
<dbReference type="NCBIfam" id="TIGR02406">
    <property type="entry name" value="ectoine_EctA"/>
    <property type="match status" value="1"/>
</dbReference>
<dbReference type="GO" id="GO:0019491">
    <property type="term" value="P:ectoine biosynthetic process"/>
    <property type="evidence" value="ECO:0007669"/>
    <property type="project" value="InterPro"/>
</dbReference>
<evidence type="ECO:0000313" key="12">
    <source>
        <dbReference type="EMBL" id="GGB33256.1"/>
    </source>
</evidence>
<dbReference type="RefSeq" id="WP_188837361.1">
    <property type="nucleotide sequence ID" value="NZ_BMHI01000004.1"/>
</dbReference>
<accession>A0A916T691</accession>
<dbReference type="SUPFAM" id="SSF55729">
    <property type="entry name" value="Acyl-CoA N-acyltransferases (Nat)"/>
    <property type="match status" value="1"/>
</dbReference>
<keyword evidence="6 9" id="KW-0808">Transferase</keyword>
<dbReference type="AlphaFoldDB" id="A0A916T691"/>
<comment type="pathway">
    <text evidence="2 9">Amine and polyamine biosynthesis; ectoine biosynthesis; L-ectoine from L-aspartate 4-semialdehyde: step 2/3.</text>
</comment>
<reference evidence="12" key="2">
    <citation type="submission" date="2020-09" db="EMBL/GenBank/DDBJ databases">
        <authorList>
            <person name="Sun Q."/>
            <person name="Zhou Y."/>
        </authorList>
    </citation>
    <scope>NUCLEOTIDE SEQUENCE</scope>
    <source>
        <strain evidence="12">CGMCC 1.15085</strain>
    </source>
</reference>
<dbReference type="PROSITE" id="PS51186">
    <property type="entry name" value="GNAT"/>
    <property type="match status" value="1"/>
</dbReference>
<feature type="compositionally biased region" description="Basic residues" evidence="10">
    <location>
        <begin position="17"/>
        <end position="26"/>
    </location>
</feature>
<dbReference type="Pfam" id="PF00583">
    <property type="entry name" value="Acetyltransf_1"/>
    <property type="match status" value="1"/>
</dbReference>
<dbReference type="GO" id="GO:0033816">
    <property type="term" value="F:diaminobutyrate acetyltransferase activity"/>
    <property type="evidence" value="ECO:0007669"/>
    <property type="project" value="UniProtKB-EC"/>
</dbReference>
<evidence type="ECO:0000259" key="11">
    <source>
        <dbReference type="PROSITE" id="PS51186"/>
    </source>
</evidence>
<keyword evidence="7 9" id="KW-0012">Acyltransferase</keyword>
<evidence type="ECO:0000256" key="8">
    <source>
        <dbReference type="ARBA" id="ARBA00048924"/>
    </source>
</evidence>
<comment type="caution">
    <text evidence="12">The sequence shown here is derived from an EMBL/GenBank/DDBJ whole genome shotgun (WGS) entry which is preliminary data.</text>
</comment>
<dbReference type="Proteomes" id="UP000636793">
    <property type="component" value="Unassembled WGS sequence"/>
</dbReference>
<sequence length="188" mass="20450">MPIPIEVPTRPSSTKQHIGRSSRAHGPRSGDAHSLVIRTPHPSEGAQMWTVARDGGELDLNSSYAYLMMARDFATTCRVALSDNEVVGYVLGYCPPERPTHLFVWQVAVRGDQRGRGVAAHMLEHLVTTGDVDALEATVEETNGASRALFASIARKHQAELTWSEGIPAAHFPDGHAGEPLLRISPLR</sequence>
<dbReference type="Gene3D" id="3.40.630.30">
    <property type="match status" value="1"/>
</dbReference>
<comment type="catalytic activity">
    <reaction evidence="8 9">
        <text>L-2,4-diaminobutanoate + acetyl-CoA = (2S)-4-acetamido-2-aminobutanoate + CoA + H(+)</text>
        <dbReference type="Rhea" id="RHEA:16901"/>
        <dbReference type="ChEBI" id="CHEBI:15378"/>
        <dbReference type="ChEBI" id="CHEBI:57287"/>
        <dbReference type="ChEBI" id="CHEBI:57288"/>
        <dbReference type="ChEBI" id="CHEBI:58761"/>
        <dbReference type="ChEBI" id="CHEBI:58929"/>
        <dbReference type="EC" id="2.3.1.178"/>
    </reaction>
</comment>
<evidence type="ECO:0000256" key="4">
    <source>
        <dbReference type="ARBA" id="ARBA00012355"/>
    </source>
</evidence>
<proteinExistence type="inferred from homology"/>
<evidence type="ECO:0000256" key="1">
    <source>
        <dbReference type="ARBA" id="ARBA00003741"/>
    </source>
</evidence>